<dbReference type="EMBL" id="SDPT01000001">
    <property type="protein sequence ID" value="RXZ35184.1"/>
    <property type="molecule type" value="Genomic_DNA"/>
</dbReference>
<dbReference type="InterPro" id="IPR006441">
    <property type="entry name" value="Phage_P2_GpN"/>
</dbReference>
<dbReference type="Pfam" id="PF05125">
    <property type="entry name" value="Phage_cap_P2"/>
    <property type="match status" value="1"/>
</dbReference>
<name>A0A4Q2J0W0_9SPHN</name>
<feature type="region of interest" description="Disordered" evidence="1">
    <location>
        <begin position="76"/>
        <end position="96"/>
    </location>
</feature>
<dbReference type="OrthoDB" id="5464529at2"/>
<evidence type="ECO:0000313" key="3">
    <source>
        <dbReference type="Proteomes" id="UP000292347"/>
    </source>
</evidence>
<evidence type="ECO:0000313" key="2">
    <source>
        <dbReference type="EMBL" id="RXZ35184.1"/>
    </source>
</evidence>
<accession>A0A4Q2J0W0</accession>
<dbReference type="AlphaFoldDB" id="A0A4Q2J0W0"/>
<reference evidence="2 3" key="1">
    <citation type="submission" date="2019-01" db="EMBL/GenBank/DDBJ databases">
        <title>Sphingomonas mucosissima sp. nov. and Sphingomonas desiccabilis sp. nov., from biological soil crusts in the Colorado Plateau, USA.</title>
        <authorList>
            <person name="Zhu D."/>
        </authorList>
    </citation>
    <scope>NUCLEOTIDE SEQUENCE [LARGE SCALE GENOMIC DNA]</scope>
    <source>
        <strain evidence="2 3">CP1D</strain>
    </source>
</reference>
<dbReference type="RefSeq" id="WP_129340959.1">
    <property type="nucleotide sequence ID" value="NZ_JACIDD010000001.1"/>
</dbReference>
<keyword evidence="3" id="KW-1185">Reference proteome</keyword>
<evidence type="ECO:0000256" key="1">
    <source>
        <dbReference type="SAM" id="MobiDB-lite"/>
    </source>
</evidence>
<dbReference type="NCBIfam" id="TIGR01551">
    <property type="entry name" value="major_capsid_P2"/>
    <property type="match status" value="1"/>
</dbReference>
<sequence length="365" mass="40339">MHNQTRPLFNALLARVASLNGVADTTVKFSVAPAIEQKLEEVIQLSSEFLQKINVVPVLAQEGEKVGVGVTRPIASRTRTDPKTGKRRIATDPTDTGDRGKYRCEITHSDVAIRYAKLDQWRHKPEFQTLVGDVIVKQHGRDRIMIGWNGVACAENTDVEAFPLLQDVNYGWLYKIRTFAPEQVLADGDLTDGATKAIYVAAGDDVVLVNSDGSNADEANADFANLDALVYAATELLDEWNRDDTDLVVIVGRDLVHAHFSNFINTAGNTPTEVEARNRILTLPKQLGGKTAVMVPFFPADALLVTRLDNLSIYVQEGSRRRQLRDEPDFEQIADYQSVNESYVVEDYGMTALVENIVLGKKPAA</sequence>
<organism evidence="2 3">
    <name type="scientific">Sphingomonas desiccabilis</name>
    <dbReference type="NCBI Taxonomy" id="429134"/>
    <lineage>
        <taxon>Bacteria</taxon>
        <taxon>Pseudomonadati</taxon>
        <taxon>Pseudomonadota</taxon>
        <taxon>Alphaproteobacteria</taxon>
        <taxon>Sphingomonadales</taxon>
        <taxon>Sphingomonadaceae</taxon>
        <taxon>Sphingomonas</taxon>
    </lineage>
</organism>
<protein>
    <submittedName>
        <fullName evidence="2">Phage major capsid protein, P2 family</fullName>
    </submittedName>
</protein>
<dbReference type="Proteomes" id="UP000292347">
    <property type="component" value="Unassembled WGS sequence"/>
</dbReference>
<proteinExistence type="predicted"/>
<comment type="caution">
    <text evidence="2">The sequence shown here is derived from an EMBL/GenBank/DDBJ whole genome shotgun (WGS) entry which is preliminary data.</text>
</comment>
<gene>
    <name evidence="2" type="ORF">EO081_05990</name>
</gene>